<accession>A0A830BII1</accession>
<dbReference type="SMART" id="SM00028">
    <property type="entry name" value="TPR"/>
    <property type="match status" value="5"/>
</dbReference>
<dbReference type="Gene3D" id="1.25.40.10">
    <property type="entry name" value="Tetratricopeptide repeat domain"/>
    <property type="match status" value="2"/>
</dbReference>
<dbReference type="InterPro" id="IPR019734">
    <property type="entry name" value="TPR_rpt"/>
</dbReference>
<evidence type="ECO:0000313" key="2">
    <source>
        <dbReference type="Proteomes" id="UP000653305"/>
    </source>
</evidence>
<dbReference type="SUPFAM" id="SSF48452">
    <property type="entry name" value="TPR-like"/>
    <property type="match status" value="2"/>
</dbReference>
<dbReference type="Pfam" id="PF13374">
    <property type="entry name" value="TPR_10"/>
    <property type="match status" value="2"/>
</dbReference>
<organism evidence="1 2">
    <name type="scientific">Phtheirospermum japonicum</name>
    <dbReference type="NCBI Taxonomy" id="374723"/>
    <lineage>
        <taxon>Eukaryota</taxon>
        <taxon>Viridiplantae</taxon>
        <taxon>Streptophyta</taxon>
        <taxon>Embryophyta</taxon>
        <taxon>Tracheophyta</taxon>
        <taxon>Spermatophyta</taxon>
        <taxon>Magnoliopsida</taxon>
        <taxon>eudicotyledons</taxon>
        <taxon>Gunneridae</taxon>
        <taxon>Pentapetalae</taxon>
        <taxon>asterids</taxon>
        <taxon>lamiids</taxon>
        <taxon>Lamiales</taxon>
        <taxon>Orobanchaceae</taxon>
        <taxon>Orobanchaceae incertae sedis</taxon>
        <taxon>Phtheirospermum</taxon>
    </lineage>
</organism>
<keyword evidence="2" id="KW-1185">Reference proteome</keyword>
<dbReference type="PANTHER" id="PTHR47689">
    <property type="entry name" value="TETRATRICOPEPTIDE REPEAT (TPR)-LIKE SUPERFAMILY PROTEIN"/>
    <property type="match status" value="1"/>
</dbReference>
<proteinExistence type="predicted"/>
<sequence length="466" mass="52684">MFQKNQISKVVQGNIEQAEKFFQSALKEAREGFGDRDPHVASACNNLAELFRVKKDFDNAEPLYVEAIDILEEHFGTDDIRVGAALHNLGQFYLVQRKLEKARVCYEIKRRILGESHTEYADTMYHLGSVLYLKGEEKNSVDLIADSIRILEVIADSIRILEAGGQGESKICVHRMQYLAQMYTKSNRFAEAETLLRKILHKKELSKGWKSLDTVLVAERLALALETAGRLKEAEELLERCLNARRNLLPDEHIQIAANMLYIARVKMLISSQLMKEDGSQAMAELDKAKTLLLNSIRVARQVLVRFAEKKGNEKPSGVPRNTEKDVQSTTLILFSAAKKGRRKLAVGGRERERGREGEGGRERVITMDYVFIQAINNLAKLDEYIPDEAEAEAALRQCISTFHEFGSEYSISDSPQVKAEYLSCLKRLDYLISNGRASKVGMAKDIKVEIQRVENEISKAGKAWS</sequence>
<protein>
    <submittedName>
        <fullName evidence="1">Nephrocystin-3</fullName>
    </submittedName>
</protein>
<dbReference type="Pfam" id="PF13424">
    <property type="entry name" value="TPR_12"/>
    <property type="match status" value="1"/>
</dbReference>
<evidence type="ECO:0000313" key="1">
    <source>
        <dbReference type="EMBL" id="GFP83675.1"/>
    </source>
</evidence>
<dbReference type="EMBL" id="BMAC01000068">
    <property type="protein sequence ID" value="GFP83675.1"/>
    <property type="molecule type" value="Genomic_DNA"/>
</dbReference>
<dbReference type="OrthoDB" id="1658288at2759"/>
<dbReference type="InterPro" id="IPR011990">
    <property type="entry name" value="TPR-like_helical_dom_sf"/>
</dbReference>
<dbReference type="AlphaFoldDB" id="A0A830BII1"/>
<comment type="caution">
    <text evidence="1">The sequence shown here is derived from an EMBL/GenBank/DDBJ whole genome shotgun (WGS) entry which is preliminary data.</text>
</comment>
<gene>
    <name evidence="1" type="ORF">PHJA_000511000</name>
</gene>
<dbReference type="Proteomes" id="UP000653305">
    <property type="component" value="Unassembled WGS sequence"/>
</dbReference>
<reference evidence="1" key="1">
    <citation type="submission" date="2020-07" db="EMBL/GenBank/DDBJ databases">
        <title>Ethylene signaling mediates host invasion by parasitic plants.</title>
        <authorList>
            <person name="Yoshida S."/>
        </authorList>
    </citation>
    <scope>NUCLEOTIDE SEQUENCE</scope>
    <source>
        <strain evidence="1">Okayama</strain>
    </source>
</reference>
<dbReference type="PANTHER" id="PTHR47689:SF2">
    <property type="entry name" value="TETRATRICOPEPTIDE REPEAT (TPR)-LIKE SUPERFAMILY PROTEIN"/>
    <property type="match status" value="1"/>
</dbReference>
<name>A0A830BII1_9LAMI</name>